<evidence type="ECO:0000313" key="1">
    <source>
        <dbReference type="EMBL" id="MDN3566075.1"/>
    </source>
</evidence>
<dbReference type="RefSeq" id="WP_290317967.1">
    <property type="nucleotide sequence ID" value="NZ_JAUFPN010000165.1"/>
</dbReference>
<dbReference type="InterPro" id="IPR017853">
    <property type="entry name" value="GH"/>
</dbReference>
<reference evidence="2" key="1">
    <citation type="journal article" date="2019" name="Int. J. Syst. Evol. Microbiol.">
        <title>The Global Catalogue of Microorganisms (GCM) 10K type strain sequencing project: providing services to taxonomists for standard genome sequencing and annotation.</title>
        <authorList>
            <consortium name="The Broad Institute Genomics Platform"/>
            <consortium name="The Broad Institute Genome Sequencing Center for Infectious Disease"/>
            <person name="Wu L."/>
            <person name="Ma J."/>
        </authorList>
    </citation>
    <scope>NUCLEOTIDE SEQUENCE [LARGE SCALE GENOMIC DNA]</scope>
    <source>
        <strain evidence="2">CECT 7131</strain>
    </source>
</reference>
<dbReference type="SUPFAM" id="SSF51445">
    <property type="entry name" value="(Trans)glycosidases"/>
    <property type="match status" value="1"/>
</dbReference>
<dbReference type="InterPro" id="IPR011049">
    <property type="entry name" value="Serralysin-like_metalloprot_C"/>
</dbReference>
<organism evidence="1 2">
    <name type="scientific">Paeniroseomonas aquatica</name>
    <dbReference type="NCBI Taxonomy" id="373043"/>
    <lineage>
        <taxon>Bacteria</taxon>
        <taxon>Pseudomonadati</taxon>
        <taxon>Pseudomonadota</taxon>
        <taxon>Alphaproteobacteria</taxon>
        <taxon>Acetobacterales</taxon>
        <taxon>Acetobacteraceae</taxon>
        <taxon>Paeniroseomonas</taxon>
    </lineage>
</organism>
<accession>A0ABT8A8T6</accession>
<dbReference type="Gene3D" id="3.20.20.80">
    <property type="entry name" value="Glycosidases"/>
    <property type="match status" value="1"/>
</dbReference>
<proteinExistence type="predicted"/>
<dbReference type="Gene3D" id="2.150.10.10">
    <property type="entry name" value="Serralysin-like metalloprotease, C-terminal"/>
    <property type="match status" value="1"/>
</dbReference>
<sequence length="681" mass="70211">MANALRASDVDRALGIQPDLVNGNWSTIPAMIEQARYAGVDTLRIAAPTTNNPYGQFDTLAEAGLKLEFVADTRVSPQANVTAIADFIIKHPGSVAFVEGPNEPNNFNVTYAGMTGIPAAVAWQADFYAAMNANPVTAGIFVAGMSSWPAVAAASDGNNMHIYPNRGGQPGAALAEGLGVQNAVDPGKPFVITEIGWFTAPGVTDPNPFVDGVDETTQAKLLLNAYMDGIRQGAKAVTLYSLRDWIYTDTGAHFGIFHSDGSPKTAATSLHNLQTILSDAGANASSFTTQALGYTLEGPGDVTSMLMEKSSGDYVLAIWREPDVWNEVAGQAITPAGVTVTLQLPGKANAAVYDPMSGPAAVQTAVGVTNLQMSVTDHPIFVNLSALSDAPLGTAPPLSGVLASQISVAPVEFGGSTYQTYSAIPSWGKVVGATLKPAVWDAGYATKLAFDNFVSPTVSLAKFGGSDFDLMLVSTKRGSVSLGNGDDHVTWVAHSDRPSTSAAPSSNTMTIKTGGGDDVVKITAAGLSSLADADKMNNGRLYDPTYDGKYSTANVTFGSGHDSVTVDGKTALVLHAGAGQATARGGAGNDVLHAGSGSGDFAGGDGADTFIFGNSNGHVTIQDFASGIDHLQFPSLAKPSIHMTVATESGVAGLLVTYDAVGHSVFLAHASKLGATDILFV</sequence>
<gene>
    <name evidence="1" type="ORF">QWZ14_17030</name>
</gene>
<keyword evidence="2" id="KW-1185">Reference proteome</keyword>
<dbReference type="SUPFAM" id="SSF51120">
    <property type="entry name" value="beta-Roll"/>
    <property type="match status" value="1"/>
</dbReference>
<dbReference type="PRINTS" id="PR00313">
    <property type="entry name" value="CABNDNGRPT"/>
</dbReference>
<comment type="caution">
    <text evidence="1">The sequence shown here is derived from an EMBL/GenBank/DDBJ whole genome shotgun (WGS) entry which is preliminary data.</text>
</comment>
<name>A0ABT8A8T6_9PROT</name>
<protein>
    <submittedName>
        <fullName evidence="1">Calcium-binding protein</fullName>
    </submittedName>
</protein>
<dbReference type="Proteomes" id="UP001529369">
    <property type="component" value="Unassembled WGS sequence"/>
</dbReference>
<dbReference type="EMBL" id="JAUFPN010000165">
    <property type="protein sequence ID" value="MDN3566075.1"/>
    <property type="molecule type" value="Genomic_DNA"/>
</dbReference>
<evidence type="ECO:0000313" key="2">
    <source>
        <dbReference type="Proteomes" id="UP001529369"/>
    </source>
</evidence>